<gene>
    <name evidence="6" type="ORF">I4I82_03575</name>
</gene>
<sequence>MSVARDERQAPDRRALRRLQTIEEILELAEAVMTEHGVSGLSLSEVARRLGVQPPSLYKYFPSLGAVYEELFLRGQQRHLAAMRAAMQGRTGLDALHRGLDAGGRWALEHRALAQLLFWRPVPSFEPSPEGLAVSAEMIAVQRTALREAVSSGELGAAADSDEAIHLLSTLIAGVIGQAMANEPGVPWGAGRFSPVFPRLMALFAAAYPPG</sequence>
<evidence type="ECO:0000259" key="5">
    <source>
        <dbReference type="PROSITE" id="PS50977"/>
    </source>
</evidence>
<keyword evidence="2 4" id="KW-0238">DNA-binding</keyword>
<dbReference type="PANTHER" id="PTHR30055:SF234">
    <property type="entry name" value="HTH-TYPE TRANSCRIPTIONAL REGULATOR BETI"/>
    <property type="match status" value="1"/>
</dbReference>
<organism evidence="6 7">
    <name type="scientific">Pseudonocardia oceani</name>
    <dbReference type="NCBI Taxonomy" id="2792013"/>
    <lineage>
        <taxon>Bacteria</taxon>
        <taxon>Bacillati</taxon>
        <taxon>Actinomycetota</taxon>
        <taxon>Actinomycetes</taxon>
        <taxon>Pseudonocardiales</taxon>
        <taxon>Pseudonocardiaceae</taxon>
        <taxon>Pseudonocardia</taxon>
    </lineage>
</organism>
<dbReference type="EMBL" id="JADQDF010000001">
    <property type="protein sequence ID" value="MBW0126758.1"/>
    <property type="molecule type" value="Genomic_DNA"/>
</dbReference>
<accession>A0ABS6U3H5</accession>
<dbReference type="Pfam" id="PF00440">
    <property type="entry name" value="TetR_N"/>
    <property type="match status" value="1"/>
</dbReference>
<evidence type="ECO:0000256" key="2">
    <source>
        <dbReference type="ARBA" id="ARBA00023125"/>
    </source>
</evidence>
<dbReference type="Proteomes" id="UP000694300">
    <property type="component" value="Unassembled WGS sequence"/>
</dbReference>
<dbReference type="InterPro" id="IPR050109">
    <property type="entry name" value="HTH-type_TetR-like_transc_reg"/>
</dbReference>
<evidence type="ECO:0000256" key="1">
    <source>
        <dbReference type="ARBA" id="ARBA00023015"/>
    </source>
</evidence>
<evidence type="ECO:0000313" key="7">
    <source>
        <dbReference type="Proteomes" id="UP000694300"/>
    </source>
</evidence>
<dbReference type="PANTHER" id="PTHR30055">
    <property type="entry name" value="HTH-TYPE TRANSCRIPTIONAL REGULATOR RUTR"/>
    <property type="match status" value="1"/>
</dbReference>
<keyword evidence="1" id="KW-0805">Transcription regulation</keyword>
<comment type="caution">
    <text evidence="6">The sequence shown here is derived from an EMBL/GenBank/DDBJ whole genome shotgun (WGS) entry which is preliminary data.</text>
</comment>
<protein>
    <submittedName>
        <fullName evidence="6">TetR/AcrR family transcriptional regulator</fullName>
    </submittedName>
</protein>
<evidence type="ECO:0000313" key="6">
    <source>
        <dbReference type="EMBL" id="MBW0126758.1"/>
    </source>
</evidence>
<keyword evidence="3" id="KW-0804">Transcription</keyword>
<feature type="DNA-binding region" description="H-T-H motif" evidence="4">
    <location>
        <begin position="42"/>
        <end position="61"/>
    </location>
</feature>
<reference evidence="6 7" key="1">
    <citation type="submission" date="2020-11" db="EMBL/GenBank/DDBJ databases">
        <title>Pseudonocardia abyssalis sp. nov. and Pseudonocardia oceani sp. nov., description and phylogenomic analysis of two novel actinomycetes isolated from the deep Southern Ocean.</title>
        <authorList>
            <person name="Parra J."/>
        </authorList>
    </citation>
    <scope>NUCLEOTIDE SEQUENCE [LARGE SCALE GENOMIC DNA]</scope>
    <source>
        <strain evidence="7">KRD185</strain>
    </source>
</reference>
<evidence type="ECO:0000256" key="3">
    <source>
        <dbReference type="ARBA" id="ARBA00023163"/>
    </source>
</evidence>
<dbReference type="InterPro" id="IPR001647">
    <property type="entry name" value="HTH_TetR"/>
</dbReference>
<feature type="domain" description="HTH tetR-type" evidence="5">
    <location>
        <begin position="19"/>
        <end position="79"/>
    </location>
</feature>
<name>A0ABS6U3H5_9PSEU</name>
<dbReference type="PROSITE" id="PS50977">
    <property type="entry name" value="HTH_TETR_2"/>
    <property type="match status" value="1"/>
</dbReference>
<dbReference type="RefSeq" id="WP_218593879.1">
    <property type="nucleotide sequence ID" value="NZ_JADQDE010000647.1"/>
</dbReference>
<proteinExistence type="predicted"/>
<evidence type="ECO:0000256" key="4">
    <source>
        <dbReference type="PROSITE-ProRule" id="PRU00335"/>
    </source>
</evidence>
<keyword evidence="7" id="KW-1185">Reference proteome</keyword>